<name>A0A5J5B7G1_9ASTE</name>
<reference evidence="3 4" key="1">
    <citation type="submission" date="2019-09" db="EMBL/GenBank/DDBJ databases">
        <title>A chromosome-level genome assembly of the Chinese tupelo Nyssa sinensis.</title>
        <authorList>
            <person name="Yang X."/>
            <person name="Kang M."/>
            <person name="Yang Y."/>
            <person name="Xiong H."/>
            <person name="Wang M."/>
            <person name="Zhang Z."/>
            <person name="Wang Z."/>
            <person name="Wu H."/>
            <person name="Ma T."/>
            <person name="Liu J."/>
            <person name="Xi Z."/>
        </authorList>
    </citation>
    <scope>NUCLEOTIDE SEQUENCE [LARGE SCALE GENOMIC DNA]</scope>
    <source>
        <strain evidence="3">J267</strain>
        <tissue evidence="3">Leaf</tissue>
    </source>
</reference>
<feature type="domain" description="Retrovirus-related Pol polyprotein from transposon TNT 1-94-like beta-barrel" evidence="2">
    <location>
        <begin position="319"/>
        <end position="399"/>
    </location>
</feature>
<dbReference type="PANTHER" id="PTHR35317:SF35">
    <property type="entry name" value="DUF4219 DOMAIN-CONTAINING PROTEIN"/>
    <property type="match status" value="1"/>
</dbReference>
<evidence type="ECO:0000259" key="2">
    <source>
        <dbReference type="Pfam" id="PF22936"/>
    </source>
</evidence>
<feature type="compositionally biased region" description="Basic residues" evidence="1">
    <location>
        <begin position="229"/>
        <end position="250"/>
    </location>
</feature>
<feature type="compositionally biased region" description="Polar residues" evidence="1">
    <location>
        <begin position="256"/>
        <end position="266"/>
    </location>
</feature>
<sequence>MASNDNAMSAAQPLILVFKGEGYGFWSIRMMTLFKSQELWDLVEQGYADPDEETRLKENKKKDSKALMIIQQAVHDSIFSRIAAATTSKQAWSTLQKEFQGDSKVIVVKLQSLRRDFETLYMKSGESIADFLSRVTTIVSQMRSYGEKISDETVVAKVLRSLTPKFDHVVAAIEESKDLSVFSFDELMGSLQAHETRIDRSLEQNEEKAFQVKDIVTKAAESDSSISRGRGRGGFRGRGRGRGRGNGRGRGRFDGQRQSGEQRNNKNGVQCYHCKKYGYIKADCWYKDQQVNYAAENGEESSKLFMIHFDPNNKSSDVWFVDSGCSNHMTGMKSLFKELDEMQKLKVQLGNAKEMQVEGKGTVGIETTHGNVKLLYNVQFVPDLGYNLLSVGQLMAAGYSILFDNDACVIKDKHLGHTFLCPLESLQMKVKSQLLQVHPVLLWRHQVHQPRHHQAETLRPLLKSLRMRHHPGSLDP</sequence>
<dbReference type="PANTHER" id="PTHR35317">
    <property type="entry name" value="OS04G0629600 PROTEIN"/>
    <property type="match status" value="1"/>
</dbReference>
<dbReference type="InterPro" id="IPR054722">
    <property type="entry name" value="PolX-like_BBD"/>
</dbReference>
<evidence type="ECO:0000313" key="3">
    <source>
        <dbReference type="EMBL" id="KAA8538296.1"/>
    </source>
</evidence>
<feature type="region of interest" description="Disordered" evidence="1">
    <location>
        <begin position="221"/>
        <end position="266"/>
    </location>
</feature>
<dbReference type="OrthoDB" id="8063676at2759"/>
<dbReference type="AlphaFoldDB" id="A0A5J5B7G1"/>
<evidence type="ECO:0000256" key="1">
    <source>
        <dbReference type="SAM" id="MobiDB-lite"/>
    </source>
</evidence>
<proteinExistence type="predicted"/>
<keyword evidence="4" id="KW-1185">Reference proteome</keyword>
<dbReference type="Proteomes" id="UP000325577">
    <property type="component" value="Linkage Group LG15"/>
</dbReference>
<protein>
    <recommendedName>
        <fullName evidence="2">Retrovirus-related Pol polyprotein from transposon TNT 1-94-like beta-barrel domain-containing protein</fullName>
    </recommendedName>
</protein>
<organism evidence="3 4">
    <name type="scientific">Nyssa sinensis</name>
    <dbReference type="NCBI Taxonomy" id="561372"/>
    <lineage>
        <taxon>Eukaryota</taxon>
        <taxon>Viridiplantae</taxon>
        <taxon>Streptophyta</taxon>
        <taxon>Embryophyta</taxon>
        <taxon>Tracheophyta</taxon>
        <taxon>Spermatophyta</taxon>
        <taxon>Magnoliopsida</taxon>
        <taxon>eudicotyledons</taxon>
        <taxon>Gunneridae</taxon>
        <taxon>Pentapetalae</taxon>
        <taxon>asterids</taxon>
        <taxon>Cornales</taxon>
        <taxon>Nyssaceae</taxon>
        <taxon>Nyssa</taxon>
    </lineage>
</organism>
<accession>A0A5J5B7G1</accession>
<dbReference type="Pfam" id="PF14223">
    <property type="entry name" value="Retrotran_gag_2"/>
    <property type="match status" value="1"/>
</dbReference>
<evidence type="ECO:0000313" key="4">
    <source>
        <dbReference type="Proteomes" id="UP000325577"/>
    </source>
</evidence>
<dbReference type="Pfam" id="PF22936">
    <property type="entry name" value="Pol_BBD"/>
    <property type="match status" value="1"/>
</dbReference>
<dbReference type="EMBL" id="CM018038">
    <property type="protein sequence ID" value="KAA8538296.1"/>
    <property type="molecule type" value="Genomic_DNA"/>
</dbReference>
<gene>
    <name evidence="3" type="ORF">F0562_027881</name>
</gene>